<organism evidence="1 2">
    <name type="scientific">Romanomermis culicivorax</name>
    <name type="common">Nematode worm</name>
    <dbReference type="NCBI Taxonomy" id="13658"/>
    <lineage>
        <taxon>Eukaryota</taxon>
        <taxon>Metazoa</taxon>
        <taxon>Ecdysozoa</taxon>
        <taxon>Nematoda</taxon>
        <taxon>Enoplea</taxon>
        <taxon>Dorylaimia</taxon>
        <taxon>Mermithida</taxon>
        <taxon>Mermithoidea</taxon>
        <taxon>Mermithidae</taxon>
        <taxon>Romanomermis</taxon>
    </lineage>
</organism>
<protein>
    <submittedName>
        <fullName evidence="2">Uncharacterized protein</fullName>
    </submittedName>
</protein>
<keyword evidence="1" id="KW-1185">Reference proteome</keyword>
<name>A0A915IGG1_ROMCU</name>
<dbReference type="Proteomes" id="UP000887565">
    <property type="component" value="Unplaced"/>
</dbReference>
<evidence type="ECO:0000313" key="1">
    <source>
        <dbReference type="Proteomes" id="UP000887565"/>
    </source>
</evidence>
<dbReference type="AlphaFoldDB" id="A0A915IGG1"/>
<dbReference type="WBParaSite" id="nRc.2.0.1.t12889-RA">
    <property type="protein sequence ID" value="nRc.2.0.1.t12889-RA"/>
    <property type="gene ID" value="nRc.2.0.1.g12889"/>
</dbReference>
<sequence>MVNFQNKLSLELKIIYGRLNFVENLKKTYSYNSSIQSSFKFYDNDLRNGHVSGNCAIYRTKSSPISTPRKNNLVVNGSNNE</sequence>
<accession>A0A915IGG1</accession>
<evidence type="ECO:0000313" key="2">
    <source>
        <dbReference type="WBParaSite" id="nRc.2.0.1.t12889-RA"/>
    </source>
</evidence>
<reference evidence="2" key="1">
    <citation type="submission" date="2022-11" db="UniProtKB">
        <authorList>
            <consortium name="WormBaseParasite"/>
        </authorList>
    </citation>
    <scope>IDENTIFICATION</scope>
</reference>
<proteinExistence type="predicted"/>